<feature type="region of interest" description="Disordered" evidence="1">
    <location>
        <begin position="348"/>
        <end position="665"/>
    </location>
</feature>
<dbReference type="EnsemblMetazoa" id="GAUT028035-RA">
    <property type="protein sequence ID" value="GAUT028035-PA"/>
    <property type="gene ID" value="GAUT028035"/>
</dbReference>
<feature type="compositionally biased region" description="Low complexity" evidence="1">
    <location>
        <begin position="564"/>
        <end position="583"/>
    </location>
</feature>
<proteinExistence type="predicted"/>
<dbReference type="AlphaFoldDB" id="A0A1A9V737"/>
<evidence type="ECO:0000313" key="3">
    <source>
        <dbReference type="EnsemblMetazoa" id="GAUT028035-PA"/>
    </source>
</evidence>
<name>A0A1A9V737_GLOAU</name>
<feature type="compositionally biased region" description="Low complexity" evidence="1">
    <location>
        <begin position="437"/>
        <end position="463"/>
    </location>
</feature>
<organism evidence="3 4">
    <name type="scientific">Glossina austeni</name>
    <name type="common">Savannah tsetse fly</name>
    <dbReference type="NCBI Taxonomy" id="7395"/>
    <lineage>
        <taxon>Eukaryota</taxon>
        <taxon>Metazoa</taxon>
        <taxon>Ecdysozoa</taxon>
        <taxon>Arthropoda</taxon>
        <taxon>Hexapoda</taxon>
        <taxon>Insecta</taxon>
        <taxon>Pterygota</taxon>
        <taxon>Neoptera</taxon>
        <taxon>Endopterygota</taxon>
        <taxon>Diptera</taxon>
        <taxon>Brachycera</taxon>
        <taxon>Muscomorpha</taxon>
        <taxon>Hippoboscoidea</taxon>
        <taxon>Glossinidae</taxon>
        <taxon>Glossina</taxon>
    </lineage>
</organism>
<feature type="compositionally biased region" description="Low complexity" evidence="1">
    <location>
        <begin position="389"/>
        <end position="430"/>
    </location>
</feature>
<feature type="region of interest" description="Disordered" evidence="1">
    <location>
        <begin position="842"/>
        <end position="872"/>
    </location>
</feature>
<sequence length="879" mass="94662">MYITTAIHLGTGSRKCFIAFCLNVLIYAVTARVTGQANNYVNPVPDSNESHHMYGKLHYSSYAHYPNIIETITPSINVVSFSIPRIDSSNLNSAAVQGLNAEISQRYTHPVQSYNLRLLAGPFPGYQDNNGHHHSIPVHESISSPIKQTHERTNNLQKFLPKPKSLQNLQQLFRVLSVDNAEPLTLVRQGMKTLTTKALPSLRPAVKSESYNHQFPNLVAVASSASPHPQVYAAPRFNGNNHESNTAQEASNVPKEAISSNYKIEHLRSSPGSHLLNSGSADQIHDRKQIDEYHQIYKFCTALFLSIVAFGAADVSHLTKGYLPPHQGAATHTYATYSVPSDGIKSTSYSSKSYSTPSSHSTHSSSYKSPSSSSYSSSHSDSSEHKGSSSHGSGSYHGNTGSYSSPVKTSHSNYKSPSSSSYSSSYNNYSGQKGSTSHGSYNSGKYHGSSSGYSGSGFSSSSHSDGHSGHNGASSRNTYGSGSYHSSTTHSTPAKTSSSSSSSSSYKSPSSYSYSSDYNKNQKGSTSSSLSSSKDDGSYKPSFSSSYSSKYDSHNTHKPSVNTYSSYKPSSSSSYSSGYSSSSGHKTQSHHSAPVITSHTVSNEHKKTTSGSYTSYKPSHSSSYSSNYNNQHTHSPAVASYSSDKPSSSSSSSYSSKYDSHRTQAPVVTSYSTYKPLSSSSYYSENHNINGHETDAHTSAPIVISHTVTNDHQTPVVNTYSSYTPSLGADFSSTYESHKTEISHEAPVEITQTTSDHQQAPVVTGYAVHDTYSEPNLETYPIQTSAYSVPNRHDASAVTDYTVHQTSATHNAPVAYTASSSLDYSSGLNSYTLHDAAGTHPVPSYSHYKHSGDNSNHHHGTSSSGTVYGSNGGYVYNKK</sequence>
<feature type="compositionally biased region" description="Low complexity" evidence="1">
    <location>
        <begin position="861"/>
        <end position="872"/>
    </location>
</feature>
<protein>
    <submittedName>
        <fullName evidence="3">Uncharacterized protein</fullName>
    </submittedName>
</protein>
<evidence type="ECO:0000256" key="2">
    <source>
        <dbReference type="SAM" id="SignalP"/>
    </source>
</evidence>
<feature type="chain" id="PRO_5008399103" evidence="2">
    <location>
        <begin position="32"/>
        <end position="879"/>
    </location>
</feature>
<feature type="compositionally biased region" description="Low complexity" evidence="1">
    <location>
        <begin position="348"/>
        <end position="380"/>
    </location>
</feature>
<evidence type="ECO:0000256" key="1">
    <source>
        <dbReference type="SAM" id="MobiDB-lite"/>
    </source>
</evidence>
<feature type="signal peptide" evidence="2">
    <location>
        <begin position="1"/>
        <end position="31"/>
    </location>
</feature>
<feature type="compositionally biased region" description="Low complexity" evidence="1">
    <location>
        <begin position="523"/>
        <end position="532"/>
    </location>
</feature>
<dbReference type="Proteomes" id="UP000078200">
    <property type="component" value="Unassembled WGS sequence"/>
</dbReference>
<feature type="compositionally biased region" description="Low complexity" evidence="1">
    <location>
        <begin position="539"/>
        <end position="550"/>
    </location>
</feature>
<evidence type="ECO:0000313" key="4">
    <source>
        <dbReference type="Proteomes" id="UP000078200"/>
    </source>
</evidence>
<feature type="compositionally biased region" description="Low complexity" evidence="1">
    <location>
        <begin position="470"/>
        <end position="516"/>
    </location>
</feature>
<keyword evidence="4" id="KW-1185">Reference proteome</keyword>
<reference evidence="3" key="1">
    <citation type="submission" date="2020-05" db="UniProtKB">
        <authorList>
            <consortium name="EnsemblMetazoa"/>
        </authorList>
    </citation>
    <scope>IDENTIFICATION</scope>
    <source>
        <strain evidence="3">TTRI</strain>
    </source>
</reference>
<dbReference type="STRING" id="7395.A0A1A9V737"/>
<accession>A0A1A9V737</accession>
<dbReference type="VEuPathDB" id="VectorBase:GAUT028035"/>
<keyword evidence="2" id="KW-0732">Signal</keyword>
<feature type="compositionally biased region" description="Low complexity" evidence="1">
    <location>
        <begin position="610"/>
        <end position="657"/>
    </location>
</feature>